<dbReference type="OMA" id="YVKRVNT"/>
<keyword evidence="3" id="KW-1185">Reference proteome</keyword>
<dbReference type="STRING" id="103827.A0A0N5CZ25"/>
<dbReference type="AlphaFoldDB" id="A0A0N5CZ25"/>
<reference evidence="4" key="1">
    <citation type="submission" date="2017-02" db="UniProtKB">
        <authorList>
            <consortium name="WormBaseParasite"/>
        </authorList>
    </citation>
    <scope>IDENTIFICATION</scope>
</reference>
<name>A0A0N5CZ25_THECL</name>
<dbReference type="WBParaSite" id="TCLT_0000572501-mRNA-1">
    <property type="protein sequence ID" value="TCLT_0000572501-mRNA-1"/>
    <property type="gene ID" value="TCLT_0000572501"/>
</dbReference>
<dbReference type="PROSITE" id="PS50053">
    <property type="entry name" value="UBIQUITIN_2"/>
    <property type="match status" value="1"/>
</dbReference>
<dbReference type="Gene3D" id="3.10.20.90">
    <property type="entry name" value="Phosphatidylinositol 3-kinase Catalytic Subunit, Chain A, domain 1"/>
    <property type="match status" value="1"/>
</dbReference>
<dbReference type="SUPFAM" id="SSF54236">
    <property type="entry name" value="Ubiquitin-like"/>
    <property type="match status" value="1"/>
</dbReference>
<dbReference type="InterPro" id="IPR000626">
    <property type="entry name" value="Ubiquitin-like_dom"/>
</dbReference>
<dbReference type="OrthoDB" id="417450at2759"/>
<dbReference type="InterPro" id="IPR029071">
    <property type="entry name" value="Ubiquitin-like_domsf"/>
</dbReference>
<evidence type="ECO:0000259" key="1">
    <source>
        <dbReference type="PROSITE" id="PS50053"/>
    </source>
</evidence>
<evidence type="ECO:0000313" key="4">
    <source>
        <dbReference type="WBParaSite" id="TCLT_0000572501-mRNA-1"/>
    </source>
</evidence>
<dbReference type="Proteomes" id="UP000276776">
    <property type="component" value="Unassembled WGS sequence"/>
</dbReference>
<feature type="domain" description="Ubiquitin-like" evidence="1">
    <location>
        <begin position="1"/>
        <end position="73"/>
    </location>
</feature>
<evidence type="ECO:0000313" key="2">
    <source>
        <dbReference type="EMBL" id="VDN02990.1"/>
    </source>
</evidence>
<dbReference type="CDD" id="cd17039">
    <property type="entry name" value="Ubl_ubiquitin_like"/>
    <property type="match status" value="1"/>
</dbReference>
<reference evidence="2 3" key="2">
    <citation type="submission" date="2018-11" db="EMBL/GenBank/DDBJ databases">
        <authorList>
            <consortium name="Pathogen Informatics"/>
        </authorList>
    </citation>
    <scope>NUCLEOTIDE SEQUENCE [LARGE SCALE GENOMIC DNA]</scope>
</reference>
<sequence>MKLYVKRVNTKDTGFTLCVSNKDTVADLKERIGGILDLLPDAMRLLHRGHPLSKSEATLESYGIEDNSRINVVYFPSIDMKSGVSRILTSLLHERCPANLLPVIVEKYQVSVAKRVKSFSLEELERYAKFRNQHIK</sequence>
<dbReference type="SMART" id="SM00213">
    <property type="entry name" value="UBQ"/>
    <property type="match status" value="1"/>
</dbReference>
<accession>A0A0N5CZ25</accession>
<proteinExistence type="predicted"/>
<dbReference type="EMBL" id="UYYF01004358">
    <property type="protein sequence ID" value="VDN02990.1"/>
    <property type="molecule type" value="Genomic_DNA"/>
</dbReference>
<gene>
    <name evidence="2" type="ORF">TCLT_LOCUS5714</name>
</gene>
<dbReference type="Pfam" id="PF00240">
    <property type="entry name" value="ubiquitin"/>
    <property type="match status" value="1"/>
</dbReference>
<organism evidence="4">
    <name type="scientific">Thelazia callipaeda</name>
    <name type="common">Oriental eyeworm</name>
    <name type="synonym">Parasitic nematode</name>
    <dbReference type="NCBI Taxonomy" id="103827"/>
    <lineage>
        <taxon>Eukaryota</taxon>
        <taxon>Metazoa</taxon>
        <taxon>Ecdysozoa</taxon>
        <taxon>Nematoda</taxon>
        <taxon>Chromadorea</taxon>
        <taxon>Rhabditida</taxon>
        <taxon>Spirurina</taxon>
        <taxon>Spiruromorpha</taxon>
        <taxon>Thelazioidea</taxon>
        <taxon>Thelaziidae</taxon>
        <taxon>Thelazia</taxon>
    </lineage>
</organism>
<protein>
    <submittedName>
        <fullName evidence="4">Ubiquitin-like domain-containing protein</fullName>
    </submittedName>
</protein>
<evidence type="ECO:0000313" key="3">
    <source>
        <dbReference type="Proteomes" id="UP000276776"/>
    </source>
</evidence>